<dbReference type="AlphaFoldDB" id="A0A4Q1D9K7"/>
<dbReference type="Proteomes" id="UP000290545">
    <property type="component" value="Unassembled WGS sequence"/>
</dbReference>
<accession>A0A4Q1D9K7</accession>
<feature type="signal peptide" evidence="1">
    <location>
        <begin position="1"/>
        <end position="19"/>
    </location>
</feature>
<dbReference type="OrthoDB" id="679733at2"/>
<evidence type="ECO:0000256" key="1">
    <source>
        <dbReference type="SAM" id="SignalP"/>
    </source>
</evidence>
<evidence type="ECO:0000313" key="3">
    <source>
        <dbReference type="Proteomes" id="UP000290545"/>
    </source>
</evidence>
<protein>
    <submittedName>
        <fullName evidence="2">Uncharacterized protein</fullName>
    </submittedName>
</protein>
<dbReference type="EMBL" id="SDHZ01000001">
    <property type="protein sequence ID" value="RXK85395.1"/>
    <property type="molecule type" value="Genomic_DNA"/>
</dbReference>
<keyword evidence="3" id="KW-1185">Reference proteome</keyword>
<keyword evidence="1" id="KW-0732">Signal</keyword>
<sequence length="135" mass="15242">MIKILLTTMSVMVTLHAFNQTTVSPKPVPPAGTGTESSSKNLTAVVVTRFQSEMNLSSDQKTKVTEIIGNYLDEKAKIIPLIAENKTAYDDKQASYFKTLRVKLKDVLVRTQLQKFMALKPRPEETDSSLYYVYY</sequence>
<organism evidence="2 3">
    <name type="scientific">Filimonas effusa</name>
    <dbReference type="NCBI Taxonomy" id="2508721"/>
    <lineage>
        <taxon>Bacteria</taxon>
        <taxon>Pseudomonadati</taxon>
        <taxon>Bacteroidota</taxon>
        <taxon>Chitinophagia</taxon>
        <taxon>Chitinophagales</taxon>
        <taxon>Chitinophagaceae</taxon>
        <taxon>Filimonas</taxon>
    </lineage>
</organism>
<reference evidence="2 3" key="1">
    <citation type="submission" date="2019-01" db="EMBL/GenBank/DDBJ databases">
        <title>Filimonas sp. strain TTM-71.</title>
        <authorList>
            <person name="Chen W.-M."/>
        </authorList>
    </citation>
    <scope>NUCLEOTIDE SEQUENCE [LARGE SCALE GENOMIC DNA]</scope>
    <source>
        <strain evidence="2 3">TTM-71</strain>
    </source>
</reference>
<name>A0A4Q1D9K7_9BACT</name>
<feature type="chain" id="PRO_5020518680" evidence="1">
    <location>
        <begin position="20"/>
        <end position="135"/>
    </location>
</feature>
<gene>
    <name evidence="2" type="ORF">ESB13_00795</name>
</gene>
<evidence type="ECO:0000313" key="2">
    <source>
        <dbReference type="EMBL" id="RXK85395.1"/>
    </source>
</evidence>
<comment type="caution">
    <text evidence="2">The sequence shown here is derived from an EMBL/GenBank/DDBJ whole genome shotgun (WGS) entry which is preliminary data.</text>
</comment>
<dbReference type="RefSeq" id="WP_129001147.1">
    <property type="nucleotide sequence ID" value="NZ_SDHZ01000001.1"/>
</dbReference>
<proteinExistence type="predicted"/>